<evidence type="ECO:0000313" key="2">
    <source>
        <dbReference type="Proteomes" id="UP000827889"/>
    </source>
</evidence>
<dbReference type="Pfam" id="PF11341">
    <property type="entry name" value="DUF3143"/>
    <property type="match status" value="1"/>
</dbReference>
<dbReference type="AlphaFoldDB" id="A0A8B8PMK8"/>
<sequence>MIALSPSKVAPTHANPSTSTSSPSPKHPSASFFSNPLKSPRCSRLYVCSRRLRALTVTFSKSSPEEAELSAPEEDEWLKRLPDKTKPLYSHSLPCIEAWLRNLGFFQGKEDRAVWSIELPEWHAQLSLDVTDLYIRYLKSGPGNLEKDVERRFSYALSREDIENAILGGP</sequence>
<protein>
    <submittedName>
        <fullName evidence="3">Uncharacterized protein LOC115744522</fullName>
    </submittedName>
</protein>
<feature type="compositionally biased region" description="Low complexity" evidence="1">
    <location>
        <begin position="10"/>
        <end position="34"/>
    </location>
</feature>
<dbReference type="GeneID" id="115744522"/>
<name>A0A8B8PMK8_9MYRT</name>
<keyword evidence="2" id="KW-1185">Reference proteome</keyword>
<dbReference type="InterPro" id="IPR021489">
    <property type="entry name" value="DUF3143"/>
</dbReference>
<evidence type="ECO:0000256" key="1">
    <source>
        <dbReference type="SAM" id="MobiDB-lite"/>
    </source>
</evidence>
<proteinExistence type="predicted"/>
<organism evidence="2 3">
    <name type="scientific">Rhodamnia argentea</name>
    <dbReference type="NCBI Taxonomy" id="178133"/>
    <lineage>
        <taxon>Eukaryota</taxon>
        <taxon>Viridiplantae</taxon>
        <taxon>Streptophyta</taxon>
        <taxon>Embryophyta</taxon>
        <taxon>Tracheophyta</taxon>
        <taxon>Spermatophyta</taxon>
        <taxon>Magnoliopsida</taxon>
        <taxon>eudicotyledons</taxon>
        <taxon>Gunneridae</taxon>
        <taxon>Pentapetalae</taxon>
        <taxon>rosids</taxon>
        <taxon>malvids</taxon>
        <taxon>Myrtales</taxon>
        <taxon>Myrtaceae</taxon>
        <taxon>Myrtoideae</taxon>
        <taxon>Myrteae</taxon>
        <taxon>Australasian group</taxon>
        <taxon>Rhodamnia</taxon>
    </lineage>
</organism>
<dbReference type="OrthoDB" id="1856195at2759"/>
<evidence type="ECO:0000313" key="3">
    <source>
        <dbReference type="RefSeq" id="XP_030535607.1"/>
    </source>
</evidence>
<dbReference type="RefSeq" id="XP_030535607.1">
    <property type="nucleotide sequence ID" value="XM_030679747.2"/>
</dbReference>
<dbReference type="KEGG" id="rarg:115744522"/>
<feature type="region of interest" description="Disordered" evidence="1">
    <location>
        <begin position="1"/>
        <end position="39"/>
    </location>
</feature>
<dbReference type="PANTHER" id="PTHR35765:SF2">
    <property type="entry name" value="OS05G0569200 PROTEIN"/>
    <property type="match status" value="1"/>
</dbReference>
<accession>A0A8B8PMK8</accession>
<dbReference type="PANTHER" id="PTHR35765">
    <property type="entry name" value="OS05G0569200 PROTEIN"/>
    <property type="match status" value="1"/>
</dbReference>
<dbReference type="Proteomes" id="UP000827889">
    <property type="component" value="Chromosome 7"/>
</dbReference>
<gene>
    <name evidence="3" type="primary">LOC115744522</name>
</gene>
<reference evidence="3" key="1">
    <citation type="submission" date="2025-08" db="UniProtKB">
        <authorList>
            <consortium name="RefSeq"/>
        </authorList>
    </citation>
    <scope>IDENTIFICATION</scope>
    <source>
        <tissue evidence="3">Leaf</tissue>
    </source>
</reference>